<gene>
    <name evidence="4" type="ORF">SPI_07863</name>
</gene>
<dbReference type="OrthoDB" id="1461976at2759"/>
<dbReference type="EMBL" id="AZHD01000017">
    <property type="protein sequence ID" value="OAA56252.1"/>
    <property type="molecule type" value="Genomic_DNA"/>
</dbReference>
<keyword evidence="2" id="KW-1133">Transmembrane helix</keyword>
<feature type="transmembrane region" description="Helical" evidence="2">
    <location>
        <begin position="268"/>
        <end position="292"/>
    </location>
</feature>
<evidence type="ECO:0000259" key="3">
    <source>
        <dbReference type="Pfam" id="PF00487"/>
    </source>
</evidence>
<feature type="compositionally biased region" description="Low complexity" evidence="1">
    <location>
        <begin position="1"/>
        <end position="10"/>
    </location>
</feature>
<sequence>MSTTSSSMSSRQPSRRATPTHAPAKNEAVEFPDIKTIRDTIPAHCFEASTARSLGYVARDIAMMTALGWAALTFIPPMASPLLRNAAWMTYGCAQGLVCTGIWILGHEAGHGAFSPHRLLNEVVGFVLHSGLLVPYFSWKISHHRHHRFTGHMEKDMVFVPYTTPTGKTRRSIATLYLDPELVEDAPLVQMLQLLAHQLGGWQMYLLFNLSAGEGSTQREESKWWRLSHFDPTGAVFRPKEAVFVALSDLGLALTLCALYYASTFLGWSTVALLYVVPYLWVHHWLVAITYLHHNHPDVHHYDAESWTFVKGALATVDRDFSWVGRHLFHGIVDTHVVHHLFP</sequence>
<evidence type="ECO:0000313" key="4">
    <source>
        <dbReference type="EMBL" id="OAA56252.1"/>
    </source>
</evidence>
<feature type="transmembrane region" description="Helical" evidence="2">
    <location>
        <begin position="242"/>
        <end position="262"/>
    </location>
</feature>
<comment type="caution">
    <text evidence="4">The sequence shown here is derived from an EMBL/GenBank/DDBJ whole genome shotgun (WGS) entry which is preliminary data.</text>
</comment>
<feature type="region of interest" description="Disordered" evidence="1">
    <location>
        <begin position="1"/>
        <end position="29"/>
    </location>
</feature>
<evidence type="ECO:0000256" key="1">
    <source>
        <dbReference type="SAM" id="MobiDB-lite"/>
    </source>
</evidence>
<proteinExistence type="predicted"/>
<organism evidence="4 5">
    <name type="scientific">Niveomyces insectorum RCEF 264</name>
    <dbReference type="NCBI Taxonomy" id="1081102"/>
    <lineage>
        <taxon>Eukaryota</taxon>
        <taxon>Fungi</taxon>
        <taxon>Dikarya</taxon>
        <taxon>Ascomycota</taxon>
        <taxon>Pezizomycotina</taxon>
        <taxon>Sordariomycetes</taxon>
        <taxon>Hypocreomycetidae</taxon>
        <taxon>Hypocreales</taxon>
        <taxon>Cordycipitaceae</taxon>
        <taxon>Niveomyces</taxon>
    </lineage>
</organism>
<dbReference type="AlphaFoldDB" id="A0A167P3I8"/>
<accession>A0A167P3I8</accession>
<dbReference type="GO" id="GO:0006629">
    <property type="term" value="P:lipid metabolic process"/>
    <property type="evidence" value="ECO:0007669"/>
    <property type="project" value="InterPro"/>
</dbReference>
<protein>
    <submittedName>
        <fullName evidence="4">Bifunctional D12/D15 fatty acid desaturase</fullName>
    </submittedName>
</protein>
<dbReference type="GO" id="GO:0016491">
    <property type="term" value="F:oxidoreductase activity"/>
    <property type="evidence" value="ECO:0007669"/>
    <property type="project" value="InterPro"/>
</dbReference>
<dbReference type="STRING" id="1081102.A0A167P3I8"/>
<keyword evidence="2" id="KW-0812">Transmembrane</keyword>
<dbReference type="Proteomes" id="UP000076874">
    <property type="component" value="Unassembled WGS sequence"/>
</dbReference>
<dbReference type="InterPro" id="IPR005804">
    <property type="entry name" value="FA_desaturase_dom"/>
</dbReference>
<evidence type="ECO:0000313" key="5">
    <source>
        <dbReference type="Proteomes" id="UP000076874"/>
    </source>
</evidence>
<feature type="domain" description="Fatty acid desaturase" evidence="3">
    <location>
        <begin position="87"/>
        <end position="343"/>
    </location>
</feature>
<name>A0A167P3I8_9HYPO</name>
<keyword evidence="5" id="KW-1185">Reference proteome</keyword>
<feature type="transmembrane region" description="Helical" evidence="2">
    <location>
        <begin position="56"/>
        <end position="75"/>
    </location>
</feature>
<dbReference type="PANTHER" id="PTHR32100">
    <property type="entry name" value="OMEGA-6 FATTY ACID DESATURASE, CHLOROPLASTIC"/>
    <property type="match status" value="1"/>
</dbReference>
<reference evidence="4 5" key="1">
    <citation type="journal article" date="2016" name="Genome Biol. Evol.">
        <title>Divergent and convergent evolution of fungal pathogenicity.</title>
        <authorList>
            <person name="Shang Y."/>
            <person name="Xiao G."/>
            <person name="Zheng P."/>
            <person name="Cen K."/>
            <person name="Zhan S."/>
            <person name="Wang C."/>
        </authorList>
    </citation>
    <scope>NUCLEOTIDE SEQUENCE [LARGE SCALE GENOMIC DNA]</scope>
    <source>
        <strain evidence="4 5">RCEF 264</strain>
    </source>
</reference>
<dbReference type="Pfam" id="PF00487">
    <property type="entry name" value="FA_desaturase"/>
    <property type="match status" value="1"/>
</dbReference>
<dbReference type="InterPro" id="IPR012171">
    <property type="entry name" value="Fatty_acid_desaturase"/>
</dbReference>
<keyword evidence="2" id="KW-0472">Membrane</keyword>
<evidence type="ECO:0000256" key="2">
    <source>
        <dbReference type="SAM" id="Phobius"/>
    </source>
</evidence>
<dbReference type="CDD" id="cd03507">
    <property type="entry name" value="Delta12-FADS-like"/>
    <property type="match status" value="1"/>
</dbReference>